<sequence>MRNTVDFFFDLGSPASYLAWTQLPDLCARLGATLRYRPMLLGGVFQATGNASPVMIPAKGRYMFTDLARFAARYGVPLEWPPGFPINTLTLMRGAVGTQLRSPERFEALLAVLFNGLFAQRRNLGDNAILDDTLRQGGFDPQTFRALAADDEVKAALRLATEEAVERGVFGAPTCFVGDEMFFGQDRLDFVEEALRQGVDSLA</sequence>
<dbReference type="GO" id="GO:0018845">
    <property type="term" value="F:2-hydroxychromene-2-carboxylate isomerase activity"/>
    <property type="evidence" value="ECO:0007669"/>
    <property type="project" value="UniProtKB-UniRule"/>
</dbReference>
<dbReference type="RefSeq" id="WP_108481632.1">
    <property type="nucleotide sequence ID" value="NZ_QANO01000179.1"/>
</dbReference>
<feature type="domain" description="DSBA-like thioredoxin" evidence="3">
    <location>
        <begin position="4"/>
        <end position="195"/>
    </location>
</feature>
<dbReference type="GO" id="GO:0004364">
    <property type="term" value="F:glutathione transferase activity"/>
    <property type="evidence" value="ECO:0007669"/>
    <property type="project" value="TreeGrafter"/>
</dbReference>
<evidence type="ECO:0000256" key="1">
    <source>
        <dbReference type="PIRNR" id="PIRNR006386"/>
    </source>
</evidence>
<dbReference type="AlphaFoldDB" id="A0A2R7UBV9"/>
<dbReference type="EMBL" id="QANO01000179">
    <property type="protein sequence ID" value="PTU49521.1"/>
    <property type="molecule type" value="Genomic_DNA"/>
</dbReference>
<dbReference type="Pfam" id="PF01323">
    <property type="entry name" value="DSBA"/>
    <property type="match status" value="1"/>
</dbReference>
<dbReference type="InterPro" id="IPR036249">
    <property type="entry name" value="Thioredoxin-like_sf"/>
</dbReference>
<dbReference type="InterPro" id="IPR051924">
    <property type="entry name" value="GST_Kappa/NadH"/>
</dbReference>
<dbReference type="Gene3D" id="3.40.30.10">
    <property type="entry name" value="Glutaredoxin"/>
    <property type="match status" value="1"/>
</dbReference>
<evidence type="ECO:0000256" key="2">
    <source>
        <dbReference type="PIRSR" id="PIRSR006386-1"/>
    </source>
</evidence>
<evidence type="ECO:0000259" key="3">
    <source>
        <dbReference type="Pfam" id="PF01323"/>
    </source>
</evidence>
<gene>
    <name evidence="4" type="ORF">DBB42_24890</name>
</gene>
<dbReference type="SUPFAM" id="SSF52833">
    <property type="entry name" value="Thioredoxin-like"/>
    <property type="match status" value="1"/>
</dbReference>
<organism evidence="4 5">
    <name type="scientific">Pseudomonas plecoglossicida</name>
    <dbReference type="NCBI Taxonomy" id="70775"/>
    <lineage>
        <taxon>Bacteria</taxon>
        <taxon>Pseudomonadati</taxon>
        <taxon>Pseudomonadota</taxon>
        <taxon>Gammaproteobacteria</taxon>
        <taxon>Pseudomonadales</taxon>
        <taxon>Pseudomonadaceae</taxon>
        <taxon>Pseudomonas</taxon>
    </lineage>
</organism>
<dbReference type="InterPro" id="IPR014440">
    <property type="entry name" value="HCCAis_GSTk"/>
</dbReference>
<accession>A0A2R7UBV9</accession>
<comment type="similarity">
    <text evidence="1">Belongs to the GST superfamily. NadH family.</text>
</comment>
<evidence type="ECO:0000313" key="4">
    <source>
        <dbReference type="EMBL" id="PTU49521.1"/>
    </source>
</evidence>
<dbReference type="PIRSF" id="PIRSF006386">
    <property type="entry name" value="HCCAis_GSTk"/>
    <property type="match status" value="1"/>
</dbReference>
<protein>
    <recommendedName>
        <fullName evidence="1">2-hydroxychromene-2-carboxylate isomerase</fullName>
        <ecNumber evidence="1">5.99.1.4</ecNumber>
    </recommendedName>
</protein>
<dbReference type="PANTHER" id="PTHR42943">
    <property type="entry name" value="GLUTATHIONE S-TRANSFERASE KAPPA"/>
    <property type="match status" value="1"/>
</dbReference>
<reference evidence="4 5" key="1">
    <citation type="submission" date="2018-04" db="EMBL/GenBank/DDBJ databases">
        <authorList>
            <person name="Go L.Y."/>
            <person name="Mitchell J.A."/>
        </authorList>
    </citation>
    <scope>NUCLEOTIDE SEQUENCE [LARGE SCALE GENOMIC DNA]</scope>
    <source>
        <strain evidence="4 5">KCJK7865</strain>
    </source>
</reference>
<name>A0A2R7UBV9_PSEDL</name>
<keyword evidence="1" id="KW-0413">Isomerase</keyword>
<evidence type="ECO:0000313" key="5">
    <source>
        <dbReference type="Proteomes" id="UP000244874"/>
    </source>
</evidence>
<dbReference type="CDD" id="cd03022">
    <property type="entry name" value="DsbA_HCCA_Iso"/>
    <property type="match status" value="1"/>
</dbReference>
<dbReference type="InterPro" id="IPR001853">
    <property type="entry name" value="DSBA-like_thioredoxin_dom"/>
</dbReference>
<comment type="catalytic activity">
    <reaction evidence="1">
        <text>2-hydroxychromene-2-carboxylate = (3E)-4-(2-hydroxyphenyl)-2-oxobut-3-enoate</text>
        <dbReference type="Rhea" id="RHEA:27401"/>
        <dbReference type="ChEBI" id="CHEBI:59350"/>
        <dbReference type="ChEBI" id="CHEBI:59353"/>
        <dbReference type="EC" id="5.99.1.4"/>
    </reaction>
</comment>
<dbReference type="EC" id="5.99.1.4" evidence="1"/>
<feature type="active site" description="Nucleophile" evidence="2">
    <location>
        <position position="13"/>
    </location>
</feature>
<proteinExistence type="inferred from homology"/>
<comment type="caution">
    <text evidence="4">The sequence shown here is derived from an EMBL/GenBank/DDBJ whole genome shotgun (WGS) entry which is preliminary data.</text>
</comment>
<dbReference type="Proteomes" id="UP000244874">
    <property type="component" value="Unassembled WGS sequence"/>
</dbReference>
<dbReference type="GO" id="GO:1901170">
    <property type="term" value="P:naphthalene catabolic process"/>
    <property type="evidence" value="ECO:0007669"/>
    <property type="project" value="InterPro"/>
</dbReference>
<dbReference type="InterPro" id="IPR044087">
    <property type="entry name" value="NahD-like"/>
</dbReference>
<dbReference type="PANTHER" id="PTHR42943:SF2">
    <property type="entry name" value="GLUTATHIONE S-TRANSFERASE KAPPA 1"/>
    <property type="match status" value="1"/>
</dbReference>
<dbReference type="GO" id="GO:0006749">
    <property type="term" value="P:glutathione metabolic process"/>
    <property type="evidence" value="ECO:0007669"/>
    <property type="project" value="TreeGrafter"/>
</dbReference>
<dbReference type="GO" id="GO:0004602">
    <property type="term" value="F:glutathione peroxidase activity"/>
    <property type="evidence" value="ECO:0007669"/>
    <property type="project" value="TreeGrafter"/>
</dbReference>